<keyword evidence="1" id="KW-0472">Membrane</keyword>
<sequence>MLEKIPWRVSVFSVLTGSWLHIVLDAIMHRDVRPFVPFSDVNPFLRIITVQQLRQFCVFTAILSVAWIGLAWLLRVQRD</sequence>
<name>A0A518CSE0_9PLAN</name>
<evidence type="ECO:0000313" key="2">
    <source>
        <dbReference type="EMBL" id="QDU82147.1"/>
    </source>
</evidence>
<proteinExistence type="predicted"/>
<dbReference type="EMBL" id="CP036281">
    <property type="protein sequence ID" value="QDU82147.1"/>
    <property type="molecule type" value="Genomic_DNA"/>
</dbReference>
<feature type="transmembrane region" description="Helical" evidence="1">
    <location>
        <begin position="56"/>
        <end position="74"/>
    </location>
</feature>
<keyword evidence="1" id="KW-0812">Transmembrane</keyword>
<gene>
    <name evidence="2" type="ORF">Pla110_39020</name>
</gene>
<organism evidence="2 3">
    <name type="scientific">Polystyrenella longa</name>
    <dbReference type="NCBI Taxonomy" id="2528007"/>
    <lineage>
        <taxon>Bacteria</taxon>
        <taxon>Pseudomonadati</taxon>
        <taxon>Planctomycetota</taxon>
        <taxon>Planctomycetia</taxon>
        <taxon>Planctomycetales</taxon>
        <taxon>Planctomycetaceae</taxon>
        <taxon>Polystyrenella</taxon>
    </lineage>
</organism>
<reference evidence="2 3" key="1">
    <citation type="submission" date="2019-02" db="EMBL/GenBank/DDBJ databases">
        <title>Deep-cultivation of Planctomycetes and their phenomic and genomic characterization uncovers novel biology.</title>
        <authorList>
            <person name="Wiegand S."/>
            <person name="Jogler M."/>
            <person name="Boedeker C."/>
            <person name="Pinto D."/>
            <person name="Vollmers J."/>
            <person name="Rivas-Marin E."/>
            <person name="Kohn T."/>
            <person name="Peeters S.H."/>
            <person name="Heuer A."/>
            <person name="Rast P."/>
            <person name="Oberbeckmann S."/>
            <person name="Bunk B."/>
            <person name="Jeske O."/>
            <person name="Meyerdierks A."/>
            <person name="Storesund J.E."/>
            <person name="Kallscheuer N."/>
            <person name="Luecker S."/>
            <person name="Lage O.M."/>
            <person name="Pohl T."/>
            <person name="Merkel B.J."/>
            <person name="Hornburger P."/>
            <person name="Mueller R.-W."/>
            <person name="Bruemmer F."/>
            <person name="Labrenz M."/>
            <person name="Spormann A.M."/>
            <person name="Op den Camp H."/>
            <person name="Overmann J."/>
            <person name="Amann R."/>
            <person name="Jetten M.S.M."/>
            <person name="Mascher T."/>
            <person name="Medema M.H."/>
            <person name="Devos D.P."/>
            <person name="Kaster A.-K."/>
            <person name="Ovreas L."/>
            <person name="Rohde M."/>
            <person name="Galperin M.Y."/>
            <person name="Jogler C."/>
        </authorList>
    </citation>
    <scope>NUCLEOTIDE SEQUENCE [LARGE SCALE GENOMIC DNA]</scope>
    <source>
        <strain evidence="2 3">Pla110</strain>
    </source>
</reference>
<dbReference type="Proteomes" id="UP000317178">
    <property type="component" value="Chromosome"/>
</dbReference>
<accession>A0A518CSE0</accession>
<evidence type="ECO:0000256" key="1">
    <source>
        <dbReference type="SAM" id="Phobius"/>
    </source>
</evidence>
<keyword evidence="1" id="KW-1133">Transmembrane helix</keyword>
<feature type="transmembrane region" description="Helical" evidence="1">
    <location>
        <begin position="6"/>
        <end position="24"/>
    </location>
</feature>
<dbReference type="KEGG" id="plon:Pla110_39020"/>
<evidence type="ECO:0000313" key="3">
    <source>
        <dbReference type="Proteomes" id="UP000317178"/>
    </source>
</evidence>
<dbReference type="AlphaFoldDB" id="A0A518CSE0"/>
<keyword evidence="3" id="KW-1185">Reference proteome</keyword>
<protein>
    <submittedName>
        <fullName evidence="2">Uncharacterized protein</fullName>
    </submittedName>
</protein>